<dbReference type="Proteomes" id="UP000247569">
    <property type="component" value="Unassembled WGS sequence"/>
</dbReference>
<protein>
    <submittedName>
        <fullName evidence="1">Uncharacterized protein DUF4254</fullName>
    </submittedName>
</protein>
<dbReference type="Pfam" id="PF14063">
    <property type="entry name" value="DUF4254"/>
    <property type="match status" value="1"/>
</dbReference>
<gene>
    <name evidence="1" type="ORF">DFR70_110129</name>
</gene>
<dbReference type="AlphaFoldDB" id="A0A318JVP5"/>
<evidence type="ECO:0000313" key="2">
    <source>
        <dbReference type="Proteomes" id="UP000247569"/>
    </source>
</evidence>
<accession>A0A318JVP5</accession>
<keyword evidence="2" id="KW-1185">Reference proteome</keyword>
<sequence>MLHACRGGEADHPVLRAARELTTLHERRFTEAGETVREIDDFRARHVRDIDRWVAAHLPPARGGAYLHTETVGAILDRLAQLAAFAYLALAEEADWDLWFAWERLAELAVGYEDLVDELSAGRRRLPGGCGE</sequence>
<proteinExistence type="predicted"/>
<reference evidence="1 2" key="1">
    <citation type="submission" date="2018-05" db="EMBL/GenBank/DDBJ databases">
        <title>Genomic Encyclopedia of Type Strains, Phase IV (KMG-IV): sequencing the most valuable type-strain genomes for metagenomic binning, comparative biology and taxonomic classification.</title>
        <authorList>
            <person name="Goeker M."/>
        </authorList>
    </citation>
    <scope>NUCLEOTIDE SEQUENCE [LARGE SCALE GENOMIC DNA]</scope>
    <source>
        <strain evidence="1 2">DSM 44704</strain>
    </source>
</reference>
<comment type="caution">
    <text evidence="1">The sequence shown here is derived from an EMBL/GenBank/DDBJ whole genome shotgun (WGS) entry which is preliminary data.</text>
</comment>
<dbReference type="EMBL" id="QJKF01000010">
    <property type="protein sequence ID" value="PXX60289.1"/>
    <property type="molecule type" value="Genomic_DNA"/>
</dbReference>
<evidence type="ECO:0000313" key="1">
    <source>
        <dbReference type="EMBL" id="PXX60289.1"/>
    </source>
</evidence>
<name>A0A318JVP5_9NOCA</name>
<dbReference type="InterPro" id="IPR025350">
    <property type="entry name" value="DUF4254"/>
</dbReference>
<organism evidence="1 2">
    <name type="scientific">Nocardia tenerifensis</name>
    <dbReference type="NCBI Taxonomy" id="228006"/>
    <lineage>
        <taxon>Bacteria</taxon>
        <taxon>Bacillati</taxon>
        <taxon>Actinomycetota</taxon>
        <taxon>Actinomycetes</taxon>
        <taxon>Mycobacteriales</taxon>
        <taxon>Nocardiaceae</taxon>
        <taxon>Nocardia</taxon>
    </lineage>
</organism>